<proteinExistence type="predicted"/>
<gene>
    <name evidence="1" type="ORF">LSAT_V11C400209040</name>
</gene>
<evidence type="ECO:0000313" key="1">
    <source>
        <dbReference type="EMBL" id="KAJ0209210.1"/>
    </source>
</evidence>
<sequence length="144" mass="16232">MMHKSEDYSLDDLMKQLRLKRKLASGTSVGLVSTNKFDKGGFKMELKKGRIVISKTRRYVRRAKNYLGMYHLSLSEEGSASTPSVESGDFIVENVSFVSINDVTNGMIANVNDMNFSGYFVCSISLWHKRLAHTNVKTIEKNAN</sequence>
<dbReference type="EMBL" id="NBSK02000004">
    <property type="protein sequence ID" value="KAJ0209210.1"/>
    <property type="molecule type" value="Genomic_DNA"/>
</dbReference>
<comment type="caution">
    <text evidence="1">The sequence shown here is derived from an EMBL/GenBank/DDBJ whole genome shotgun (WGS) entry which is preliminary data.</text>
</comment>
<evidence type="ECO:0000313" key="2">
    <source>
        <dbReference type="Proteomes" id="UP000235145"/>
    </source>
</evidence>
<dbReference type="AlphaFoldDB" id="A0A9R1VMX0"/>
<reference evidence="1 2" key="1">
    <citation type="journal article" date="2017" name="Nat. Commun.">
        <title>Genome assembly with in vitro proximity ligation data and whole-genome triplication in lettuce.</title>
        <authorList>
            <person name="Reyes-Chin-Wo S."/>
            <person name="Wang Z."/>
            <person name="Yang X."/>
            <person name="Kozik A."/>
            <person name="Arikit S."/>
            <person name="Song C."/>
            <person name="Xia L."/>
            <person name="Froenicke L."/>
            <person name="Lavelle D.O."/>
            <person name="Truco M.J."/>
            <person name="Xia R."/>
            <person name="Zhu S."/>
            <person name="Xu C."/>
            <person name="Xu H."/>
            <person name="Xu X."/>
            <person name="Cox K."/>
            <person name="Korf I."/>
            <person name="Meyers B.C."/>
            <person name="Michelmore R.W."/>
        </authorList>
    </citation>
    <scope>NUCLEOTIDE SEQUENCE [LARGE SCALE GENOMIC DNA]</scope>
    <source>
        <strain evidence="2">cv. Salinas</strain>
        <tissue evidence="1">Seedlings</tissue>
    </source>
</reference>
<dbReference type="Proteomes" id="UP000235145">
    <property type="component" value="Unassembled WGS sequence"/>
</dbReference>
<accession>A0A9R1VMX0</accession>
<name>A0A9R1VMX0_LACSA</name>
<keyword evidence="2" id="KW-1185">Reference proteome</keyword>
<organism evidence="1 2">
    <name type="scientific">Lactuca sativa</name>
    <name type="common">Garden lettuce</name>
    <dbReference type="NCBI Taxonomy" id="4236"/>
    <lineage>
        <taxon>Eukaryota</taxon>
        <taxon>Viridiplantae</taxon>
        <taxon>Streptophyta</taxon>
        <taxon>Embryophyta</taxon>
        <taxon>Tracheophyta</taxon>
        <taxon>Spermatophyta</taxon>
        <taxon>Magnoliopsida</taxon>
        <taxon>eudicotyledons</taxon>
        <taxon>Gunneridae</taxon>
        <taxon>Pentapetalae</taxon>
        <taxon>asterids</taxon>
        <taxon>campanulids</taxon>
        <taxon>Asterales</taxon>
        <taxon>Asteraceae</taxon>
        <taxon>Cichorioideae</taxon>
        <taxon>Cichorieae</taxon>
        <taxon>Lactucinae</taxon>
        <taxon>Lactuca</taxon>
    </lineage>
</organism>
<protein>
    <submittedName>
        <fullName evidence="1">Uncharacterized protein</fullName>
    </submittedName>
</protein>